<gene>
    <name evidence="1" type="ORF">Sradi_4063400</name>
</gene>
<proteinExistence type="predicted"/>
<dbReference type="SUPFAM" id="SSF52058">
    <property type="entry name" value="L domain-like"/>
    <property type="match status" value="1"/>
</dbReference>
<comment type="caution">
    <text evidence="1">The sequence shown here is derived from an EMBL/GenBank/DDBJ whole genome shotgun (WGS) entry which is preliminary data.</text>
</comment>
<organism evidence="1">
    <name type="scientific">Sesamum radiatum</name>
    <name type="common">Black benniseed</name>
    <dbReference type="NCBI Taxonomy" id="300843"/>
    <lineage>
        <taxon>Eukaryota</taxon>
        <taxon>Viridiplantae</taxon>
        <taxon>Streptophyta</taxon>
        <taxon>Embryophyta</taxon>
        <taxon>Tracheophyta</taxon>
        <taxon>Spermatophyta</taxon>
        <taxon>Magnoliopsida</taxon>
        <taxon>eudicotyledons</taxon>
        <taxon>Gunneridae</taxon>
        <taxon>Pentapetalae</taxon>
        <taxon>asterids</taxon>
        <taxon>lamiids</taxon>
        <taxon>Lamiales</taxon>
        <taxon>Pedaliaceae</taxon>
        <taxon>Sesamum</taxon>
    </lineage>
</organism>
<accession>A0AAW2PJ14</accession>
<reference evidence="1" key="1">
    <citation type="submission" date="2020-06" db="EMBL/GenBank/DDBJ databases">
        <authorList>
            <person name="Li T."/>
            <person name="Hu X."/>
            <person name="Zhang T."/>
            <person name="Song X."/>
            <person name="Zhang H."/>
            <person name="Dai N."/>
            <person name="Sheng W."/>
            <person name="Hou X."/>
            <person name="Wei L."/>
        </authorList>
    </citation>
    <scope>NUCLEOTIDE SEQUENCE</scope>
    <source>
        <strain evidence="1">G02</strain>
        <tissue evidence="1">Leaf</tissue>
    </source>
</reference>
<dbReference type="PANTHER" id="PTHR15140">
    <property type="entry name" value="TUBULIN-SPECIFIC CHAPERONE E"/>
    <property type="match status" value="1"/>
</dbReference>
<dbReference type="EMBL" id="JACGWJ010000017">
    <property type="protein sequence ID" value="KAL0356165.1"/>
    <property type="molecule type" value="Genomic_DNA"/>
</dbReference>
<evidence type="ECO:0000313" key="1">
    <source>
        <dbReference type="EMBL" id="KAL0356165.1"/>
    </source>
</evidence>
<sequence>MEGRRIPWENLTVIGLLPNLEVLKLLRHALDGPEWNPEDGSFSRLKALHISESDLVWWRAESTHFPSLERLFLSEMAHLEEIPSEIGDIPTLRSIYLEKCGKSATISAKRIEAEQHSNGNELEVRAHWTNLPSWRLSLNVVLFLVRLRRH</sequence>
<dbReference type="InterPro" id="IPR032675">
    <property type="entry name" value="LRR_dom_sf"/>
</dbReference>
<dbReference type="AlphaFoldDB" id="A0AAW2PJ14"/>
<dbReference type="Gene3D" id="3.80.10.10">
    <property type="entry name" value="Ribonuclease Inhibitor"/>
    <property type="match status" value="1"/>
</dbReference>
<name>A0AAW2PJ14_SESRA</name>
<protein>
    <submittedName>
        <fullName evidence="1">Uncharacterized protein</fullName>
    </submittedName>
</protein>
<reference evidence="1" key="2">
    <citation type="journal article" date="2024" name="Plant">
        <title>Genomic evolution and insights into agronomic trait innovations of Sesamum species.</title>
        <authorList>
            <person name="Miao H."/>
            <person name="Wang L."/>
            <person name="Qu L."/>
            <person name="Liu H."/>
            <person name="Sun Y."/>
            <person name="Le M."/>
            <person name="Wang Q."/>
            <person name="Wei S."/>
            <person name="Zheng Y."/>
            <person name="Lin W."/>
            <person name="Duan Y."/>
            <person name="Cao H."/>
            <person name="Xiong S."/>
            <person name="Wang X."/>
            <person name="Wei L."/>
            <person name="Li C."/>
            <person name="Ma Q."/>
            <person name="Ju M."/>
            <person name="Zhao R."/>
            <person name="Li G."/>
            <person name="Mu C."/>
            <person name="Tian Q."/>
            <person name="Mei H."/>
            <person name="Zhang T."/>
            <person name="Gao T."/>
            <person name="Zhang H."/>
        </authorList>
    </citation>
    <scope>NUCLEOTIDE SEQUENCE</scope>
    <source>
        <strain evidence="1">G02</strain>
    </source>
</reference>
<dbReference type="PANTHER" id="PTHR15140:SF33">
    <property type="entry name" value="LATE BLIGHT RESISTANCE PROTEIN HOMOLOG R1A-3 ISOFORM X1"/>
    <property type="match status" value="1"/>
</dbReference>